<dbReference type="GO" id="GO:0016705">
    <property type="term" value="F:oxidoreductase activity, acting on paired donors, with incorporation or reduction of molecular oxygen"/>
    <property type="evidence" value="ECO:0007669"/>
    <property type="project" value="InterPro"/>
</dbReference>
<dbReference type="Gene3D" id="2.60.120.620">
    <property type="entry name" value="q2cbj1_9rhob like domain"/>
    <property type="match status" value="1"/>
</dbReference>
<evidence type="ECO:0000256" key="3">
    <source>
        <dbReference type="ARBA" id="ARBA00022896"/>
    </source>
</evidence>
<keyword evidence="4" id="KW-0223">Dioxygenase</keyword>
<dbReference type="GO" id="GO:0005506">
    <property type="term" value="F:iron ion binding"/>
    <property type="evidence" value="ECO:0007669"/>
    <property type="project" value="InterPro"/>
</dbReference>
<dbReference type="GO" id="GO:0051213">
    <property type="term" value="F:dioxygenase activity"/>
    <property type="evidence" value="ECO:0007669"/>
    <property type="project" value="UniProtKB-KW"/>
</dbReference>
<keyword evidence="9" id="KW-1185">Reference proteome</keyword>
<evidence type="ECO:0000256" key="2">
    <source>
        <dbReference type="ARBA" id="ARBA00022723"/>
    </source>
</evidence>
<dbReference type="PROSITE" id="PS51471">
    <property type="entry name" value="FE2OG_OXY"/>
    <property type="match status" value="1"/>
</dbReference>
<comment type="cofactor">
    <cofactor evidence="1">
        <name>L-ascorbate</name>
        <dbReference type="ChEBI" id="CHEBI:38290"/>
    </cofactor>
</comment>
<evidence type="ECO:0000256" key="4">
    <source>
        <dbReference type="ARBA" id="ARBA00022964"/>
    </source>
</evidence>
<keyword evidence="6" id="KW-0408">Iron</keyword>
<dbReference type="PANTHER" id="PTHR24014">
    <property type="entry name" value="2-OXOGLUTARATE AND IRON-DEPENDENT OXYGENASE DOMAIN-CONTAINING PROTEIN 2"/>
    <property type="match status" value="1"/>
</dbReference>
<dbReference type="PANTHER" id="PTHR24014:SF4">
    <property type="entry name" value="2-OXOGLUTARATE AND IRON-DEPENDENT OXYGENASE DOMAIN-CONTAINING PROTEIN 2"/>
    <property type="match status" value="1"/>
</dbReference>
<dbReference type="AlphaFoldDB" id="A0A8S3V071"/>
<keyword evidence="3" id="KW-0847">Vitamin C</keyword>
<keyword evidence="5" id="KW-0560">Oxidoreductase</keyword>
<dbReference type="Proteomes" id="UP000683360">
    <property type="component" value="Unassembled WGS sequence"/>
</dbReference>
<dbReference type="EMBL" id="CAJPWZ010002922">
    <property type="protein sequence ID" value="CAG2248117.1"/>
    <property type="molecule type" value="Genomic_DNA"/>
</dbReference>
<evidence type="ECO:0000256" key="6">
    <source>
        <dbReference type="ARBA" id="ARBA00023004"/>
    </source>
</evidence>
<comment type="caution">
    <text evidence="8">The sequence shown here is derived from an EMBL/GenBank/DDBJ whole genome shotgun (WGS) entry which is preliminary data.</text>
</comment>
<keyword evidence="2" id="KW-0479">Metal-binding</keyword>
<accession>A0A8S3V071</accession>
<dbReference type="InterPro" id="IPR005123">
    <property type="entry name" value="Oxoglu/Fe-dep_dioxygenase_dom"/>
</dbReference>
<evidence type="ECO:0000256" key="1">
    <source>
        <dbReference type="ARBA" id="ARBA00001961"/>
    </source>
</evidence>
<evidence type="ECO:0000313" key="9">
    <source>
        <dbReference type="Proteomes" id="UP000683360"/>
    </source>
</evidence>
<protein>
    <submittedName>
        <fullName evidence="8">2-oxoglutarate and iron-dependent oxygenase domain-containing protein 2,Uncharacterized PKHD-type hydroxylase At1g22950</fullName>
    </submittedName>
</protein>
<reference evidence="8" key="1">
    <citation type="submission" date="2021-03" db="EMBL/GenBank/DDBJ databases">
        <authorList>
            <person name="Bekaert M."/>
        </authorList>
    </citation>
    <scope>NUCLEOTIDE SEQUENCE</scope>
</reference>
<feature type="domain" description="Fe2OG dioxygenase" evidence="7">
    <location>
        <begin position="112"/>
        <end position="206"/>
    </location>
</feature>
<evidence type="ECO:0000313" key="8">
    <source>
        <dbReference type="EMBL" id="CAG2248117.1"/>
    </source>
</evidence>
<gene>
    <name evidence="8" type="ORF">MEDL_59979</name>
</gene>
<name>A0A8S3V071_MYTED</name>
<dbReference type="InterPro" id="IPR006620">
    <property type="entry name" value="Pro_4_hyd_alph"/>
</dbReference>
<dbReference type="SMART" id="SM00702">
    <property type="entry name" value="P4Hc"/>
    <property type="match status" value="1"/>
</dbReference>
<evidence type="ECO:0000256" key="5">
    <source>
        <dbReference type="ARBA" id="ARBA00023002"/>
    </source>
</evidence>
<proteinExistence type="predicted"/>
<evidence type="ECO:0000259" key="7">
    <source>
        <dbReference type="PROSITE" id="PS51471"/>
    </source>
</evidence>
<dbReference type="GO" id="GO:0031418">
    <property type="term" value="F:L-ascorbic acid binding"/>
    <property type="evidence" value="ECO:0007669"/>
    <property type="project" value="UniProtKB-KW"/>
</dbReference>
<organism evidence="8 9">
    <name type="scientific">Mytilus edulis</name>
    <name type="common">Blue mussel</name>
    <dbReference type="NCBI Taxonomy" id="6550"/>
    <lineage>
        <taxon>Eukaryota</taxon>
        <taxon>Metazoa</taxon>
        <taxon>Spiralia</taxon>
        <taxon>Lophotrochozoa</taxon>
        <taxon>Mollusca</taxon>
        <taxon>Bivalvia</taxon>
        <taxon>Autobranchia</taxon>
        <taxon>Pteriomorphia</taxon>
        <taxon>Mytilida</taxon>
        <taxon>Mytiloidea</taxon>
        <taxon>Mytilidae</taxon>
        <taxon>Mytilinae</taxon>
        <taxon>Mytilus</taxon>
    </lineage>
</organism>
<dbReference type="OrthoDB" id="1736837at2759"/>
<sequence length="245" mass="28614">MCDRRLIKEVLSEVKKELHRRETLGQAYLERRKLIQEKYIPKHPHRYFKLKEEFLSQDFISLVKFCKESQTTCPDVIEKIQNGPEFLIPLREKYLQPITAHLFPECGGDDLDSHKAFVVKYKMGEDLDLNFHYDNAEVTINVALGKDFTGGDLYFGDMRTKHNAQSQYKDYQHVKYTGLLHRGQHMHGAKPIQSGERYNLIIWMRSSKIRNKLCPMCDNEPELVETVGFGDGFTKQEEVINICAI</sequence>